<dbReference type="GO" id="GO:0008781">
    <property type="term" value="F:N-acylneuraminate cytidylyltransferase activity"/>
    <property type="evidence" value="ECO:0007669"/>
    <property type="project" value="TreeGrafter"/>
</dbReference>
<dbReference type="EMBL" id="FUYC01000006">
    <property type="protein sequence ID" value="SKA83722.1"/>
    <property type="molecule type" value="Genomic_DNA"/>
</dbReference>
<dbReference type="Proteomes" id="UP000190027">
    <property type="component" value="Unassembled WGS sequence"/>
</dbReference>
<organism evidence="1 2">
    <name type="scientific">Paucidesulfovibrio gracilis DSM 16080</name>
    <dbReference type="NCBI Taxonomy" id="1121449"/>
    <lineage>
        <taxon>Bacteria</taxon>
        <taxon>Pseudomonadati</taxon>
        <taxon>Thermodesulfobacteriota</taxon>
        <taxon>Desulfovibrionia</taxon>
        <taxon>Desulfovibrionales</taxon>
        <taxon>Desulfovibrionaceae</taxon>
        <taxon>Paucidesulfovibrio</taxon>
    </lineage>
</organism>
<accession>A0A1T4X2B6</accession>
<dbReference type="SUPFAM" id="SSF53448">
    <property type="entry name" value="Nucleotide-diphospho-sugar transferases"/>
    <property type="match status" value="1"/>
</dbReference>
<sequence>MPRHIAVIPARMGSKGFKFKNRKFFCFTADFLDTVEWFDRVIVSTDDPVVEEYARERGHEVHQRPQALAGSAVPIHAVFESVIAGMDIHPDDYLWLFYLPVLYKSRRHFEHARGIVESGRCDSLCTFVPARSHPYNCWRRDPDSGKMVQYIENDCFRRQDLPDAWVHYHYVYSFRAGALPTLNSEMINADTHPYFLDETTRDRLIEIDEPEDYERWKAAGYPTGDHDD</sequence>
<dbReference type="AlphaFoldDB" id="A0A1T4X2B6"/>
<gene>
    <name evidence="1" type="ORF">SAMN02745704_01709</name>
</gene>
<proteinExistence type="predicted"/>
<evidence type="ECO:0000313" key="2">
    <source>
        <dbReference type="Proteomes" id="UP000190027"/>
    </source>
</evidence>
<name>A0A1T4X2B6_9BACT</name>
<dbReference type="Pfam" id="PF02348">
    <property type="entry name" value="CTP_transf_3"/>
    <property type="match status" value="1"/>
</dbReference>
<protein>
    <submittedName>
        <fullName evidence="1">Cytidylyltransferase</fullName>
    </submittedName>
</protein>
<dbReference type="InterPro" id="IPR003329">
    <property type="entry name" value="Cytidylyl_trans"/>
</dbReference>
<dbReference type="Gene3D" id="3.90.550.10">
    <property type="entry name" value="Spore Coat Polysaccharide Biosynthesis Protein SpsA, Chain A"/>
    <property type="match status" value="1"/>
</dbReference>
<keyword evidence="2" id="KW-1185">Reference proteome</keyword>
<dbReference type="OrthoDB" id="9805604at2"/>
<dbReference type="PANTHER" id="PTHR21485">
    <property type="entry name" value="HAD SUPERFAMILY MEMBERS CMAS AND KDSC"/>
    <property type="match status" value="1"/>
</dbReference>
<evidence type="ECO:0000313" key="1">
    <source>
        <dbReference type="EMBL" id="SKA83722.1"/>
    </source>
</evidence>
<dbReference type="STRING" id="1121449.SAMN02745704_01709"/>
<dbReference type="RefSeq" id="WP_078717267.1">
    <property type="nucleotide sequence ID" value="NZ_FUYC01000006.1"/>
</dbReference>
<dbReference type="InterPro" id="IPR050793">
    <property type="entry name" value="CMP-NeuNAc_synthase"/>
</dbReference>
<keyword evidence="1" id="KW-0808">Transferase</keyword>
<dbReference type="PANTHER" id="PTHR21485:SF6">
    <property type="entry name" value="N-ACYLNEURAMINATE CYTIDYLYLTRANSFERASE-RELATED"/>
    <property type="match status" value="1"/>
</dbReference>
<keyword evidence="1" id="KW-0548">Nucleotidyltransferase</keyword>
<reference evidence="1 2" key="1">
    <citation type="submission" date="2017-02" db="EMBL/GenBank/DDBJ databases">
        <authorList>
            <person name="Peterson S.W."/>
        </authorList>
    </citation>
    <scope>NUCLEOTIDE SEQUENCE [LARGE SCALE GENOMIC DNA]</scope>
    <source>
        <strain evidence="1 2">DSM 16080</strain>
    </source>
</reference>
<dbReference type="InterPro" id="IPR029044">
    <property type="entry name" value="Nucleotide-diphossugar_trans"/>
</dbReference>